<reference evidence="2" key="1">
    <citation type="submission" date="2017-09" db="EMBL/GenBank/DDBJ databases">
        <title>Depth-based differentiation of microbial function through sediment-hosted aquifers and enrichment of novel symbionts in the deep terrestrial subsurface.</title>
        <authorList>
            <person name="Probst A.J."/>
            <person name="Ladd B."/>
            <person name="Jarett J.K."/>
            <person name="Geller-Mcgrath D.E."/>
            <person name="Sieber C.M.K."/>
            <person name="Emerson J.B."/>
            <person name="Anantharaman K."/>
            <person name="Thomas B.C."/>
            <person name="Malmstrom R."/>
            <person name="Stieglmeier M."/>
            <person name="Klingl A."/>
            <person name="Woyke T."/>
            <person name="Ryan C.M."/>
            <person name="Banfield J.F."/>
        </authorList>
    </citation>
    <scope>NUCLEOTIDE SEQUENCE [LARGE SCALE GENOMIC DNA]</scope>
</reference>
<feature type="non-terminal residue" evidence="1">
    <location>
        <position position="1"/>
    </location>
</feature>
<protein>
    <submittedName>
        <fullName evidence="1">Uncharacterized protein</fullName>
    </submittedName>
</protein>
<evidence type="ECO:0000313" key="1">
    <source>
        <dbReference type="EMBL" id="PJC66141.1"/>
    </source>
</evidence>
<name>A0A2M8G3B8_9BACT</name>
<organism evidence="1 2">
    <name type="scientific">Candidatus Beckwithbacteria bacterium CG_4_9_14_0_2_um_filter_47_11</name>
    <dbReference type="NCBI Taxonomy" id="1974494"/>
    <lineage>
        <taxon>Bacteria</taxon>
        <taxon>Candidatus Beckwithiibacteriota</taxon>
    </lineage>
</organism>
<dbReference type="AlphaFoldDB" id="A0A2M8G3B8"/>
<comment type="caution">
    <text evidence="1">The sequence shown here is derived from an EMBL/GenBank/DDBJ whole genome shotgun (WGS) entry which is preliminary data.</text>
</comment>
<dbReference type="Proteomes" id="UP000229739">
    <property type="component" value="Unassembled WGS sequence"/>
</dbReference>
<accession>A0A2M8G3B8</accession>
<dbReference type="EMBL" id="PFQV01000061">
    <property type="protein sequence ID" value="PJC66141.1"/>
    <property type="molecule type" value="Genomic_DNA"/>
</dbReference>
<evidence type="ECO:0000313" key="2">
    <source>
        <dbReference type="Proteomes" id="UP000229739"/>
    </source>
</evidence>
<sequence length="66" mass="7457">SVVYLNKIFKQKTFTSFSAFTGSVTAHLNLGNDHKKIVLKTLNFLDSTLIKLGFIQGTNYYLEAQK</sequence>
<gene>
    <name evidence="1" type="ORF">CO018_03460</name>
</gene>
<proteinExistence type="predicted"/>